<gene>
    <name evidence="1" type="ORF">J2S69_004529</name>
</gene>
<evidence type="ECO:0000313" key="2">
    <source>
        <dbReference type="Proteomes" id="UP001183604"/>
    </source>
</evidence>
<dbReference type="Proteomes" id="UP001183604">
    <property type="component" value="Unassembled WGS sequence"/>
</dbReference>
<proteinExistence type="predicted"/>
<comment type="caution">
    <text evidence="1">The sequence shown here is derived from an EMBL/GenBank/DDBJ whole genome shotgun (WGS) entry which is preliminary data.</text>
</comment>
<evidence type="ECO:0000313" key="1">
    <source>
        <dbReference type="EMBL" id="MDR7340810.1"/>
    </source>
</evidence>
<organism evidence="1 2">
    <name type="scientific">Glycomyces lechevalierae</name>
    <dbReference type="NCBI Taxonomy" id="256034"/>
    <lineage>
        <taxon>Bacteria</taxon>
        <taxon>Bacillati</taxon>
        <taxon>Actinomycetota</taxon>
        <taxon>Actinomycetes</taxon>
        <taxon>Glycomycetales</taxon>
        <taxon>Glycomycetaceae</taxon>
        <taxon>Glycomyces</taxon>
    </lineage>
</organism>
<protein>
    <submittedName>
        <fullName evidence="1">Uncharacterized protein</fullName>
    </submittedName>
</protein>
<name>A0ABU2AUV0_9ACTN</name>
<dbReference type="EMBL" id="JAVDYD010000001">
    <property type="protein sequence ID" value="MDR7340810.1"/>
    <property type="molecule type" value="Genomic_DNA"/>
</dbReference>
<reference evidence="1 2" key="1">
    <citation type="submission" date="2023-07" db="EMBL/GenBank/DDBJ databases">
        <title>Sequencing the genomes of 1000 actinobacteria strains.</title>
        <authorList>
            <person name="Klenk H.-P."/>
        </authorList>
    </citation>
    <scope>NUCLEOTIDE SEQUENCE [LARGE SCALE GENOMIC DNA]</scope>
    <source>
        <strain evidence="1 2">DSM 44724</strain>
    </source>
</reference>
<keyword evidence="2" id="KW-1185">Reference proteome</keyword>
<accession>A0ABU2AUV0</accession>
<sequence>MIAALTAGTIVVALTRLLGQASRMATMKDNAGLKR</sequence>